<evidence type="ECO:0000313" key="1">
    <source>
        <dbReference type="EMBL" id="KAK1858880.1"/>
    </source>
</evidence>
<proteinExistence type="predicted"/>
<sequence length="304" mass="32310">MASTLTVPLQLVLLGADALFAMHARLRQEITGPDAVPVAKCDTIFEDMFQNVFESALAESMFRLQPPLPSSALRAWLRATLTHPSVRLDGPSHERLFRVVVAGLCSQLLRATPAGAAVVALPATKLSALSALLRDVRLREEASRIDKAVAVFYSSLPPGEAARLRFAALAAVADVPRPPVDALVRERLQMPSGHLAPPPQGAGRRSLGLVRVYDPAGVAARREDMGRVTALGGNWYAPHRVAARKTLRLPPPEWWTGGALDAVPASTSLSATPTRGGAAGRIARHASTASSASSRHSRASPMPF</sequence>
<accession>A0ACC3BLR5</accession>
<organism evidence="1 2">
    <name type="scientific">Pyropia yezoensis</name>
    <name type="common">Susabi-nori</name>
    <name type="synonym">Porphyra yezoensis</name>
    <dbReference type="NCBI Taxonomy" id="2788"/>
    <lineage>
        <taxon>Eukaryota</taxon>
        <taxon>Rhodophyta</taxon>
        <taxon>Bangiophyceae</taxon>
        <taxon>Bangiales</taxon>
        <taxon>Bangiaceae</taxon>
        <taxon>Pyropia</taxon>
    </lineage>
</organism>
<dbReference type="EMBL" id="CM020618">
    <property type="protein sequence ID" value="KAK1858880.1"/>
    <property type="molecule type" value="Genomic_DNA"/>
</dbReference>
<dbReference type="Proteomes" id="UP000798662">
    <property type="component" value="Chromosome 1"/>
</dbReference>
<protein>
    <submittedName>
        <fullName evidence="1">Uncharacterized protein</fullName>
    </submittedName>
</protein>
<comment type="caution">
    <text evidence="1">The sequence shown here is derived from an EMBL/GenBank/DDBJ whole genome shotgun (WGS) entry which is preliminary data.</text>
</comment>
<reference evidence="1" key="1">
    <citation type="submission" date="2019-11" db="EMBL/GenBank/DDBJ databases">
        <title>Nori genome reveals adaptations in red seaweeds to the harsh intertidal environment.</title>
        <authorList>
            <person name="Wang D."/>
            <person name="Mao Y."/>
        </authorList>
    </citation>
    <scope>NUCLEOTIDE SEQUENCE</scope>
    <source>
        <tissue evidence="1">Gametophyte</tissue>
    </source>
</reference>
<evidence type="ECO:0000313" key="2">
    <source>
        <dbReference type="Proteomes" id="UP000798662"/>
    </source>
</evidence>
<gene>
    <name evidence="1" type="ORF">I4F81_001480</name>
</gene>
<name>A0ACC3BLR5_PYRYE</name>
<keyword evidence="2" id="KW-1185">Reference proteome</keyword>